<evidence type="ECO:0000313" key="2">
    <source>
        <dbReference type="EMBL" id="GFH50934.1"/>
    </source>
</evidence>
<reference evidence="2 3" key="1">
    <citation type="journal article" date="2021" name="Sci. Rep.">
        <title>The genome of the diatom Chaetoceros tenuissimus carries an ancient integrated fragment of an extant virus.</title>
        <authorList>
            <person name="Hongo Y."/>
            <person name="Kimura K."/>
            <person name="Takaki Y."/>
            <person name="Yoshida Y."/>
            <person name="Baba S."/>
            <person name="Kobayashi G."/>
            <person name="Nagasaki K."/>
            <person name="Hano T."/>
            <person name="Tomaru Y."/>
        </authorList>
    </citation>
    <scope>NUCLEOTIDE SEQUENCE [LARGE SCALE GENOMIC DNA]</scope>
    <source>
        <strain evidence="2 3">NIES-3715</strain>
    </source>
</reference>
<accession>A0AAD3CSE2</accession>
<feature type="region of interest" description="Disordered" evidence="1">
    <location>
        <begin position="229"/>
        <end position="255"/>
    </location>
</feature>
<dbReference type="Proteomes" id="UP001054902">
    <property type="component" value="Unassembled WGS sequence"/>
</dbReference>
<protein>
    <recommendedName>
        <fullName evidence="4">DUF924-domain-containing protein</fullName>
    </recommendedName>
</protein>
<dbReference type="AlphaFoldDB" id="A0AAD3CSE2"/>
<sequence length="255" mass="29089">MGATFSSCQGTKQSAPVAFAAMTNSEFAGQSFIQKSLANPRSPISVLSFWFGLDMQDSKSKEELHTGSYHKKMEKLWFFGGSEFDDLCKPFSEVVRDAGRKNLVSDENVDWDSVDGKLSQLILCDQFSRNCFRGSDEAFEYDETALELANHLADRCLSDDPDFYGSYSLFLVLAFMHSEQLDDHKTGQKVVEKAKITCPDVDWNQTKWFLKNHTDVIERFGRYPHRNRQYGRETTKEEQEWLASPDVPGWAKSQG</sequence>
<dbReference type="Pfam" id="PF06041">
    <property type="entry name" value="DUF924"/>
    <property type="match status" value="1"/>
</dbReference>
<dbReference type="InterPro" id="IPR011990">
    <property type="entry name" value="TPR-like_helical_dom_sf"/>
</dbReference>
<comment type="caution">
    <text evidence="2">The sequence shown here is derived from an EMBL/GenBank/DDBJ whole genome shotgun (WGS) entry which is preliminary data.</text>
</comment>
<name>A0AAD3CSE2_9STRA</name>
<keyword evidence="3" id="KW-1185">Reference proteome</keyword>
<feature type="compositionally biased region" description="Basic and acidic residues" evidence="1">
    <location>
        <begin position="230"/>
        <end position="239"/>
    </location>
</feature>
<dbReference type="Gene3D" id="1.20.58.320">
    <property type="entry name" value="TPR-like"/>
    <property type="match status" value="1"/>
</dbReference>
<evidence type="ECO:0000256" key="1">
    <source>
        <dbReference type="SAM" id="MobiDB-lite"/>
    </source>
</evidence>
<organism evidence="2 3">
    <name type="scientific">Chaetoceros tenuissimus</name>
    <dbReference type="NCBI Taxonomy" id="426638"/>
    <lineage>
        <taxon>Eukaryota</taxon>
        <taxon>Sar</taxon>
        <taxon>Stramenopiles</taxon>
        <taxon>Ochrophyta</taxon>
        <taxon>Bacillariophyta</taxon>
        <taxon>Coscinodiscophyceae</taxon>
        <taxon>Chaetocerotophycidae</taxon>
        <taxon>Chaetocerotales</taxon>
        <taxon>Chaetocerotaceae</taxon>
        <taxon>Chaetoceros</taxon>
    </lineage>
</organism>
<gene>
    <name evidence="2" type="ORF">CTEN210_07410</name>
</gene>
<dbReference type="EMBL" id="BLLK01000045">
    <property type="protein sequence ID" value="GFH50934.1"/>
    <property type="molecule type" value="Genomic_DNA"/>
</dbReference>
<evidence type="ECO:0008006" key="4">
    <source>
        <dbReference type="Google" id="ProtNLM"/>
    </source>
</evidence>
<proteinExistence type="predicted"/>
<dbReference type="InterPro" id="IPR010323">
    <property type="entry name" value="DUF924"/>
</dbReference>
<dbReference type="Gene3D" id="1.25.40.10">
    <property type="entry name" value="Tetratricopeptide repeat domain"/>
    <property type="match status" value="1"/>
</dbReference>
<evidence type="ECO:0000313" key="3">
    <source>
        <dbReference type="Proteomes" id="UP001054902"/>
    </source>
</evidence>
<dbReference type="SUPFAM" id="SSF48452">
    <property type="entry name" value="TPR-like"/>
    <property type="match status" value="1"/>
</dbReference>